<accession>A0ABW7SRE2</accession>
<keyword evidence="3" id="KW-1003">Cell membrane</keyword>
<keyword evidence="11" id="KW-1185">Reference proteome</keyword>
<feature type="transmembrane region" description="Helical" evidence="8">
    <location>
        <begin position="190"/>
        <end position="209"/>
    </location>
</feature>
<feature type="transmembrane region" description="Helical" evidence="8">
    <location>
        <begin position="306"/>
        <end position="324"/>
    </location>
</feature>
<reference evidence="10 11" key="1">
    <citation type="submission" date="2024-10" db="EMBL/GenBank/DDBJ databases">
        <title>The Natural Products Discovery Center: Release of the First 8490 Sequenced Strains for Exploring Actinobacteria Biosynthetic Diversity.</title>
        <authorList>
            <person name="Kalkreuter E."/>
            <person name="Kautsar S.A."/>
            <person name="Yang D."/>
            <person name="Bader C.D."/>
            <person name="Teijaro C.N."/>
            <person name="Fluegel L."/>
            <person name="Davis C.M."/>
            <person name="Simpson J.R."/>
            <person name="Lauterbach L."/>
            <person name="Steele A.D."/>
            <person name="Gui C."/>
            <person name="Meng S."/>
            <person name="Li G."/>
            <person name="Viehrig K."/>
            <person name="Ye F."/>
            <person name="Su P."/>
            <person name="Kiefer A.F."/>
            <person name="Nichols A."/>
            <person name="Cepeda A.J."/>
            <person name="Yan W."/>
            <person name="Fan B."/>
            <person name="Jiang Y."/>
            <person name="Adhikari A."/>
            <person name="Zheng C.-J."/>
            <person name="Schuster L."/>
            <person name="Cowan T.M."/>
            <person name="Smanski M.J."/>
            <person name="Chevrette M.G."/>
            <person name="De Carvalho L.P.S."/>
            <person name="Shen B."/>
        </authorList>
    </citation>
    <scope>NUCLEOTIDE SEQUENCE [LARGE SCALE GENOMIC DNA]</scope>
    <source>
        <strain evidence="10 11">NPDC021253</strain>
    </source>
</reference>
<keyword evidence="6 8" id="KW-0472">Membrane</keyword>
<feature type="transmembrane region" description="Helical" evidence="8">
    <location>
        <begin position="84"/>
        <end position="102"/>
    </location>
</feature>
<comment type="caution">
    <text evidence="10">The sequence shown here is derived from an EMBL/GenBank/DDBJ whole genome shotgun (WGS) entry which is preliminary data.</text>
</comment>
<dbReference type="PANTHER" id="PTHR23517">
    <property type="entry name" value="RESISTANCE PROTEIN MDTM, PUTATIVE-RELATED-RELATED"/>
    <property type="match status" value="1"/>
</dbReference>
<evidence type="ECO:0000256" key="7">
    <source>
        <dbReference type="SAM" id="MobiDB-lite"/>
    </source>
</evidence>
<feature type="transmembrane region" description="Helical" evidence="8">
    <location>
        <begin position="439"/>
        <end position="457"/>
    </location>
</feature>
<dbReference type="RefSeq" id="WP_396684254.1">
    <property type="nucleotide sequence ID" value="NZ_JBIRPU010000026.1"/>
</dbReference>
<dbReference type="SUPFAM" id="SSF103473">
    <property type="entry name" value="MFS general substrate transporter"/>
    <property type="match status" value="1"/>
</dbReference>
<feature type="transmembrane region" description="Helical" evidence="8">
    <location>
        <begin position="399"/>
        <end position="419"/>
    </location>
</feature>
<feature type="region of interest" description="Disordered" evidence="7">
    <location>
        <begin position="13"/>
        <end position="40"/>
    </location>
</feature>
<protein>
    <submittedName>
        <fullName evidence="10">MFS transporter</fullName>
    </submittedName>
</protein>
<evidence type="ECO:0000256" key="5">
    <source>
        <dbReference type="ARBA" id="ARBA00022989"/>
    </source>
</evidence>
<evidence type="ECO:0000256" key="6">
    <source>
        <dbReference type="ARBA" id="ARBA00023136"/>
    </source>
</evidence>
<feature type="transmembrane region" description="Helical" evidence="8">
    <location>
        <begin position="360"/>
        <end position="378"/>
    </location>
</feature>
<feature type="transmembrane region" description="Helical" evidence="8">
    <location>
        <begin position="221"/>
        <end position="240"/>
    </location>
</feature>
<dbReference type="Proteomes" id="UP001611075">
    <property type="component" value="Unassembled WGS sequence"/>
</dbReference>
<feature type="transmembrane region" description="Helical" evidence="8">
    <location>
        <begin position="272"/>
        <end position="294"/>
    </location>
</feature>
<evidence type="ECO:0000313" key="10">
    <source>
        <dbReference type="EMBL" id="MFI0796275.1"/>
    </source>
</evidence>
<proteinExistence type="predicted"/>
<dbReference type="PROSITE" id="PS50850">
    <property type="entry name" value="MFS"/>
    <property type="match status" value="1"/>
</dbReference>
<evidence type="ECO:0000256" key="1">
    <source>
        <dbReference type="ARBA" id="ARBA00004651"/>
    </source>
</evidence>
<evidence type="ECO:0000256" key="8">
    <source>
        <dbReference type="SAM" id="Phobius"/>
    </source>
</evidence>
<keyword evidence="4 8" id="KW-0812">Transmembrane</keyword>
<keyword evidence="5 8" id="KW-1133">Transmembrane helix</keyword>
<sequence length="467" mass="49670">MVHHVLTAEEVAMSVPHPMPPPAQQRADARRATDAPTDDPARLRSRTWVAVVLLGLVGQMAWTVENIYLNLFVYDTVTDDPTVIATMVAASAATATLATLLLGALSDRLGRRRAFVAGGYLLWGVCTAAFGFLTVGATGDIAPVANVVLLTVLAVIMLDCLMSFLGSGANDAAFQAWVTDVTRPANRGRVEAVLAIMPLLAMLVVFGGFDGLARAGDWRTFFLIIGAVMAGAGIAAWFLVEDSPTLVRNDAGYLRSAVHGLRPSAMRANPGLYLALTAWSVWGVSTQVFLPYLVIYLQRYLKVEGYAVVLAAVLVTASVVSVLAGRVIDRVGKIRFVLPAAAVYGTGLLLMFLARGTLPVIGAGIVMMSGFMLVLAPLGALVRDHTPPERAGHVQGLRMVFAILIPMLIGPYLGAAVIANADETYQDLGVVRQVPTPGIFLMALAVLTLIVVPVLALRRHRVRRGDA</sequence>
<feature type="transmembrane region" description="Helical" evidence="8">
    <location>
        <begin position="336"/>
        <end position="354"/>
    </location>
</feature>
<name>A0ABW7SRE2_9ACTN</name>
<feature type="transmembrane region" description="Helical" evidence="8">
    <location>
        <begin position="147"/>
        <end position="169"/>
    </location>
</feature>
<dbReference type="InterPro" id="IPR005829">
    <property type="entry name" value="Sugar_transporter_CS"/>
</dbReference>
<comment type="subcellular location">
    <subcellularLocation>
        <location evidence="1">Cell membrane</location>
        <topology evidence="1">Multi-pass membrane protein</topology>
    </subcellularLocation>
</comment>
<dbReference type="InterPro" id="IPR050171">
    <property type="entry name" value="MFS_Transporters"/>
</dbReference>
<feature type="transmembrane region" description="Helical" evidence="8">
    <location>
        <begin position="47"/>
        <end position="64"/>
    </location>
</feature>
<dbReference type="Gene3D" id="1.20.1250.20">
    <property type="entry name" value="MFS general substrate transporter like domains"/>
    <property type="match status" value="2"/>
</dbReference>
<evidence type="ECO:0000256" key="2">
    <source>
        <dbReference type="ARBA" id="ARBA00022448"/>
    </source>
</evidence>
<evidence type="ECO:0000313" key="11">
    <source>
        <dbReference type="Proteomes" id="UP001611075"/>
    </source>
</evidence>
<feature type="transmembrane region" description="Helical" evidence="8">
    <location>
        <begin position="114"/>
        <end position="135"/>
    </location>
</feature>
<dbReference type="InterPro" id="IPR020846">
    <property type="entry name" value="MFS_dom"/>
</dbReference>
<dbReference type="Pfam" id="PF07690">
    <property type="entry name" value="MFS_1"/>
    <property type="match status" value="1"/>
</dbReference>
<dbReference type="InterPro" id="IPR036259">
    <property type="entry name" value="MFS_trans_sf"/>
</dbReference>
<feature type="domain" description="Major facilitator superfamily (MFS) profile" evidence="9">
    <location>
        <begin position="47"/>
        <end position="460"/>
    </location>
</feature>
<gene>
    <name evidence="10" type="ORF">ACH4OY_26855</name>
</gene>
<organism evidence="10 11">
    <name type="scientific">Micromonospora rubida</name>
    <dbReference type="NCBI Taxonomy" id="2697657"/>
    <lineage>
        <taxon>Bacteria</taxon>
        <taxon>Bacillati</taxon>
        <taxon>Actinomycetota</taxon>
        <taxon>Actinomycetes</taxon>
        <taxon>Micromonosporales</taxon>
        <taxon>Micromonosporaceae</taxon>
        <taxon>Micromonospora</taxon>
    </lineage>
</organism>
<keyword evidence="2" id="KW-0813">Transport</keyword>
<dbReference type="EMBL" id="JBIRPU010000026">
    <property type="protein sequence ID" value="MFI0796275.1"/>
    <property type="molecule type" value="Genomic_DNA"/>
</dbReference>
<evidence type="ECO:0000256" key="4">
    <source>
        <dbReference type="ARBA" id="ARBA00022692"/>
    </source>
</evidence>
<dbReference type="PROSITE" id="PS00216">
    <property type="entry name" value="SUGAR_TRANSPORT_1"/>
    <property type="match status" value="1"/>
</dbReference>
<evidence type="ECO:0000259" key="9">
    <source>
        <dbReference type="PROSITE" id="PS50850"/>
    </source>
</evidence>
<dbReference type="InterPro" id="IPR011701">
    <property type="entry name" value="MFS"/>
</dbReference>
<evidence type="ECO:0000256" key="3">
    <source>
        <dbReference type="ARBA" id="ARBA00022475"/>
    </source>
</evidence>